<dbReference type="GO" id="GO:0003697">
    <property type="term" value="F:single-stranded DNA binding"/>
    <property type="evidence" value="ECO:0007669"/>
    <property type="project" value="UniProtKB-UniRule"/>
</dbReference>
<dbReference type="eggNOG" id="KOG2587">
    <property type="taxonomic scope" value="Eukaryota"/>
</dbReference>
<evidence type="ECO:0000256" key="9">
    <source>
        <dbReference type="SAM" id="MobiDB-lite"/>
    </source>
</evidence>
<evidence type="ECO:0000256" key="1">
    <source>
        <dbReference type="ARBA" id="ARBA00004123"/>
    </source>
</evidence>
<organism evidence="13 14">
    <name type="scientific">Naumovozyma castellii</name>
    <name type="common">Yeast</name>
    <name type="synonym">Saccharomyces castellii</name>
    <dbReference type="NCBI Taxonomy" id="27288"/>
    <lineage>
        <taxon>Eukaryota</taxon>
        <taxon>Fungi</taxon>
        <taxon>Dikarya</taxon>
        <taxon>Ascomycota</taxon>
        <taxon>Saccharomycotina</taxon>
        <taxon>Saccharomycetes</taxon>
        <taxon>Saccharomycetales</taxon>
        <taxon>Saccharomycetaceae</taxon>
        <taxon>Naumovozyma</taxon>
    </lineage>
</organism>
<feature type="region of interest" description="Disordered" evidence="9">
    <location>
        <begin position="388"/>
        <end position="411"/>
    </location>
</feature>
<dbReference type="PANTHER" id="PTHR12949:SF0">
    <property type="entry name" value="DNA-DIRECTED RNA POLYMERASE III SUBUNIT RPC3"/>
    <property type="match status" value="1"/>
</dbReference>
<evidence type="ECO:0000259" key="10">
    <source>
        <dbReference type="Pfam" id="PF05645"/>
    </source>
</evidence>
<protein>
    <recommendedName>
        <fullName evidence="3 8">DNA-directed RNA polymerase III subunit RPC3</fullName>
        <shortName evidence="8">RNA polymerase III subunit C3</shortName>
    </recommendedName>
</protein>
<dbReference type="STRING" id="1064592.G0V9D8"/>
<dbReference type="OMA" id="KHRFVRH"/>
<comment type="similarity">
    <text evidence="8">Belongs to the RNA polymerase beta chain family.</text>
</comment>
<evidence type="ECO:0000259" key="12">
    <source>
        <dbReference type="Pfam" id="PF22536"/>
    </source>
</evidence>
<dbReference type="GO" id="GO:0006384">
    <property type="term" value="P:transcription initiation at RNA polymerase III promoter"/>
    <property type="evidence" value="ECO:0007669"/>
    <property type="project" value="EnsemblFungi"/>
</dbReference>
<dbReference type="InterPro" id="IPR055207">
    <property type="entry name" value="POLR3C_WHD"/>
</dbReference>
<dbReference type="Pfam" id="PF05645">
    <property type="entry name" value="RNA_pol_Rpc82"/>
    <property type="match status" value="1"/>
</dbReference>
<evidence type="ECO:0000256" key="8">
    <source>
        <dbReference type="RuleBase" id="RU367076"/>
    </source>
</evidence>
<evidence type="ECO:0000256" key="6">
    <source>
        <dbReference type="ARBA" id="ARBA00023242"/>
    </source>
</evidence>
<reference key="2">
    <citation type="submission" date="2011-08" db="EMBL/GenBank/DDBJ databases">
        <title>Genome sequence of Naumovozyma castellii.</title>
        <authorList>
            <person name="Gordon J.L."/>
            <person name="Armisen D."/>
            <person name="Proux-Wera E."/>
            <person name="OhEigeartaigh S.S."/>
            <person name="Byrne K.P."/>
            <person name="Wolfe K.H."/>
        </authorList>
    </citation>
    <scope>NUCLEOTIDE SEQUENCE</scope>
    <source>
        <strain>Type strain:CBS 4309</strain>
    </source>
</reference>
<dbReference type="KEGG" id="ncs:NCAS_0A15310"/>
<evidence type="ECO:0000313" key="14">
    <source>
        <dbReference type="Proteomes" id="UP000001640"/>
    </source>
</evidence>
<dbReference type="RefSeq" id="XP_003674467.1">
    <property type="nucleotide sequence ID" value="XM_003674419.1"/>
</dbReference>
<comment type="subcellular location">
    <subcellularLocation>
        <location evidence="1 8">Nucleus</location>
    </subcellularLocation>
</comment>
<dbReference type="Pfam" id="PF08221">
    <property type="entry name" value="HTH_9"/>
    <property type="match status" value="1"/>
</dbReference>
<evidence type="ECO:0000259" key="11">
    <source>
        <dbReference type="Pfam" id="PF08221"/>
    </source>
</evidence>
<keyword evidence="5 8" id="KW-0804">Transcription</keyword>
<keyword evidence="14" id="KW-1185">Reference proteome</keyword>
<dbReference type="InterPro" id="IPR013197">
    <property type="entry name" value="RNA_pol_III_RPC82-rel_HTH"/>
</dbReference>
<evidence type="ECO:0000256" key="4">
    <source>
        <dbReference type="ARBA" id="ARBA00022478"/>
    </source>
</evidence>
<dbReference type="EMBL" id="HE576752">
    <property type="protein sequence ID" value="CCC68089.1"/>
    <property type="molecule type" value="Genomic_DNA"/>
</dbReference>
<dbReference type="InterPro" id="IPR036388">
    <property type="entry name" value="WH-like_DNA-bd_sf"/>
</dbReference>
<reference evidence="13 14" key="1">
    <citation type="journal article" date="2011" name="Proc. Natl. Acad. Sci. U.S.A.">
        <title>Evolutionary erosion of yeast sex chromosomes by mating-type switching accidents.</title>
        <authorList>
            <person name="Gordon J.L."/>
            <person name="Armisen D."/>
            <person name="Proux-Wera E."/>
            <person name="Oheigeartaigh S.S."/>
            <person name="Byrne K.P."/>
            <person name="Wolfe K.H."/>
        </authorList>
    </citation>
    <scope>NUCLEOTIDE SEQUENCE [LARGE SCALE GENOMIC DNA]</scope>
    <source>
        <strain evidence="14">ATCC 76901 / BCRC 22586 / CBS 4309 / NBRC 1992 / NRRL Y-12630</strain>
    </source>
</reference>
<dbReference type="PANTHER" id="PTHR12949">
    <property type="entry name" value="RNA POLYMERASE III DNA DIRECTED -RELATED"/>
    <property type="match status" value="1"/>
</dbReference>
<dbReference type="OrthoDB" id="272392at2759"/>
<dbReference type="InterPro" id="IPR039748">
    <property type="entry name" value="RPC3"/>
</dbReference>
<dbReference type="InterPro" id="IPR008806">
    <property type="entry name" value="RNA_pol_III_Rpc82_C"/>
</dbReference>
<evidence type="ECO:0000256" key="3">
    <source>
        <dbReference type="ARBA" id="ARBA00016689"/>
    </source>
</evidence>
<dbReference type="GO" id="GO:0006386">
    <property type="term" value="P:termination of RNA polymerase III transcription"/>
    <property type="evidence" value="ECO:0007669"/>
    <property type="project" value="EnsemblFungi"/>
</dbReference>
<dbReference type="AlphaFoldDB" id="G0V9D8"/>
<dbReference type="Pfam" id="PF22536">
    <property type="entry name" value="WHD_POLR3C"/>
    <property type="match status" value="1"/>
</dbReference>
<dbReference type="GO" id="GO:0003899">
    <property type="term" value="F:DNA-directed RNA polymerase activity"/>
    <property type="evidence" value="ECO:0007669"/>
    <property type="project" value="EnsemblFungi"/>
</dbReference>
<dbReference type="Pfam" id="PF20912">
    <property type="entry name" value="RPC3_helical"/>
    <property type="match status" value="1"/>
</dbReference>
<feature type="domain" description="RNA polymerase III subunit RPC82-related helix-turn-helix" evidence="11">
    <location>
        <begin position="52"/>
        <end position="113"/>
    </location>
</feature>
<dbReference type="FunCoup" id="G0V9D8">
    <property type="interactions" value="562"/>
</dbReference>
<evidence type="ECO:0000256" key="7">
    <source>
        <dbReference type="ARBA" id="ARBA00025127"/>
    </source>
</evidence>
<dbReference type="GeneID" id="96901564"/>
<dbReference type="Gene3D" id="1.10.10.10">
    <property type="entry name" value="Winged helix-like DNA-binding domain superfamily/Winged helix DNA-binding domain"/>
    <property type="match status" value="2"/>
</dbReference>
<dbReference type="GO" id="GO:0005666">
    <property type="term" value="C:RNA polymerase III complex"/>
    <property type="evidence" value="ECO:0007669"/>
    <property type="project" value="UniProtKB-UniRule"/>
</dbReference>
<dbReference type="Proteomes" id="UP000001640">
    <property type="component" value="Chromosome 1"/>
</dbReference>
<keyword evidence="6 8" id="KW-0539">Nucleus</keyword>
<evidence type="ECO:0000313" key="13">
    <source>
        <dbReference type="EMBL" id="CCC68089.1"/>
    </source>
</evidence>
<keyword evidence="4 8" id="KW-0240">DNA-directed RNA polymerase</keyword>
<comment type="function">
    <text evidence="7 8">DNA-dependent RNA polymerase catalyzes the transcription of DNA into RNA using the four ribonucleoside triphosphates as substrates. Specific core component of RNA polymerase III which synthesizes small RNAs, such as 5S rRNA and tRNAs.</text>
</comment>
<accession>G0V9D8</accession>
<dbReference type="GO" id="GO:0042797">
    <property type="term" value="P:tRNA transcription by RNA polymerase III"/>
    <property type="evidence" value="ECO:0007669"/>
    <property type="project" value="EnsemblFungi"/>
</dbReference>
<evidence type="ECO:0000256" key="2">
    <source>
        <dbReference type="ARBA" id="ARBA00011206"/>
    </source>
</evidence>
<feature type="domain" description="DNA-directed RNA polymerase III subunit RPC3 winged-helix" evidence="12">
    <location>
        <begin position="490"/>
        <end position="562"/>
    </location>
</feature>
<dbReference type="HOGENOM" id="CLU_010734_0_0_1"/>
<evidence type="ECO:0000256" key="5">
    <source>
        <dbReference type="ARBA" id="ARBA00023163"/>
    </source>
</evidence>
<feature type="domain" description="RNA polymerase III Rpc82 C -terminal" evidence="10">
    <location>
        <begin position="198"/>
        <end position="482"/>
    </location>
</feature>
<feature type="compositionally biased region" description="Polar residues" evidence="9">
    <location>
        <begin position="388"/>
        <end position="406"/>
    </location>
</feature>
<gene>
    <name evidence="13" type="primary">NCAS0A15310</name>
    <name evidence="13" type="ordered locus">NCAS_0A15310</name>
</gene>
<dbReference type="InParanoid" id="G0V9D8"/>
<sequence>MESILNSVAAVAPTLVEGSNSVANEANTAAVGEDQPIDVSSLEQRTLTPERFLYVELVKSNLGERAAKIIDLLLSLGRLTVHEIAVKAPDFNVKIIKATLVSLIQLRCVKYLDEVSLSGKKSTYYYYNEDGLILCLYSGLIIEELNNYLPQRSKTDPESSLSLAAQVVQNILTLGSVTLRDYLEDVQPPQLKHELTATFVTLCESGFLVPLTKLNYTPINDLWHLLYEKEYKTIPRTSTLSDLKKRAEAKAKAKAEFQKFLSLQKDPKNMITTDPETSLKTVIKTIPLTVNLDRFLKVRRTKQLSQFAKARINSYSAQVYKVALKMTEQKSPDLIDPLTKTGLLQELDEALGIKEELELAEEKTPGITFNAMDVAKYLPASVDLRGTLTSQTTNKRSQTDSNTSNGKRLKTEDGFVIPKLPHIAEDPEQENEEDFDENDNDPHSIALINSHLKLLASSNTPFLQETKPGVYYVPYSKLIPILKTSTYDYIILSTLGPSAMRIRRCISSNGLVSEKVITQKALMKEKDIRSTISSLVKYNVVEIQEVPRTADRAAARAVFLFSTNENHAYGFMKQNLAWNIANLLFKKESLRAENVTLLTKANRDDVKGKEEELLLPSELNQLKMVNERELNSFSRISRLLSLWEVFKMC</sequence>
<comment type="subunit">
    <text evidence="2 8">Component of the RNA polymerase III (Pol III) complex consisting of 17 subunits.</text>
</comment>
<proteinExistence type="inferred from homology"/>
<name>G0V9D8_NAUCA</name>